<organism evidence="5 6">
    <name type="scientific">Lates japonicus</name>
    <name type="common">Japanese lates</name>
    <dbReference type="NCBI Taxonomy" id="270547"/>
    <lineage>
        <taxon>Eukaryota</taxon>
        <taxon>Metazoa</taxon>
        <taxon>Chordata</taxon>
        <taxon>Craniata</taxon>
        <taxon>Vertebrata</taxon>
        <taxon>Euteleostomi</taxon>
        <taxon>Actinopterygii</taxon>
        <taxon>Neopterygii</taxon>
        <taxon>Teleostei</taxon>
        <taxon>Neoteleostei</taxon>
        <taxon>Acanthomorphata</taxon>
        <taxon>Carangaria</taxon>
        <taxon>Carangaria incertae sedis</taxon>
        <taxon>Centropomidae</taxon>
        <taxon>Lates</taxon>
    </lineage>
</organism>
<evidence type="ECO:0000256" key="3">
    <source>
        <dbReference type="SAM" id="SignalP"/>
    </source>
</evidence>
<evidence type="ECO:0000256" key="1">
    <source>
        <dbReference type="SAM" id="MobiDB-lite"/>
    </source>
</evidence>
<sequence length="567" mass="61582">MESKRRLLRWMCLILLFIPGNISTASRLSGVHNETDLYLNCTNDLDSMSCDFDAQNCFEYSLSIDGYGQNKCSVPKECGRGRCCCSVQMTLILGETHIATVWKRGEGIQSKNISVSESIKPKTPTITSVEEVNGNFQVKWQTNMMFSFCDSPNASVTYHKKEDIKEVSEFIQPTTTGKLKMYEISGRDLEPSTKYVVSVKSFSDCSEKFSESSEEWEFTTTASPYNPTAAIIIGLSFAAVLITGAVFVCYNIFKAKWLDTVAKSPHPKLFDLHPDEQKILRPLQTSFCSVSIDPVVLNNINPGSGVSLTDTGSESLQQSSGIDAGSSSPRPADTEPAVDVKAGVQNALGKVFAQLRPVPSVTTDLLGESNEDSGLFSTPYNPNSVRAEGSPPGCSDFENMTYSINFLSCPHQIMMDSSEVQTQAEMVCDSAYNPSEGETVSCPNQQVQACLPPTQQGINLPVLVSSLMPANMSYQQYNSGTFSYAKDSSLSSVSSATNTIGSCDLASRVEAGCESLDEVVDGPTKLNGNFEDGTICDDNPCYHCLPAGSHSFPPVDDDYQAFQNLAA</sequence>
<evidence type="ECO:0000313" key="5">
    <source>
        <dbReference type="EMBL" id="GLD58290.1"/>
    </source>
</evidence>
<feature type="compositionally biased region" description="Polar residues" evidence="1">
    <location>
        <begin position="308"/>
        <end position="329"/>
    </location>
</feature>
<keyword evidence="2" id="KW-0472">Membrane</keyword>
<dbReference type="Gene3D" id="2.60.40.10">
    <property type="entry name" value="Immunoglobulins"/>
    <property type="match status" value="1"/>
</dbReference>
<feature type="region of interest" description="Disordered" evidence="1">
    <location>
        <begin position="308"/>
        <end position="336"/>
    </location>
</feature>
<dbReference type="SUPFAM" id="SSF49265">
    <property type="entry name" value="Fibronectin type III"/>
    <property type="match status" value="1"/>
</dbReference>
<keyword evidence="2" id="KW-0812">Transmembrane</keyword>
<feature type="domain" description="Fibronectin type-III" evidence="4">
    <location>
        <begin position="120"/>
        <end position="224"/>
    </location>
</feature>
<protein>
    <recommendedName>
        <fullName evidence="4">Fibronectin type-III domain-containing protein</fullName>
    </recommendedName>
</protein>
<name>A0AAD3R7Z5_LATJO</name>
<dbReference type="Proteomes" id="UP001279410">
    <property type="component" value="Unassembled WGS sequence"/>
</dbReference>
<dbReference type="InterPro" id="IPR036116">
    <property type="entry name" value="FN3_sf"/>
</dbReference>
<comment type="caution">
    <text evidence="5">The sequence shown here is derived from an EMBL/GenBank/DDBJ whole genome shotgun (WGS) entry which is preliminary data.</text>
</comment>
<dbReference type="EMBL" id="BRZM01000033">
    <property type="protein sequence ID" value="GLD58290.1"/>
    <property type="molecule type" value="Genomic_DNA"/>
</dbReference>
<feature type="chain" id="PRO_5042126281" description="Fibronectin type-III domain-containing protein" evidence="3">
    <location>
        <begin position="24"/>
        <end position="567"/>
    </location>
</feature>
<dbReference type="InterPro" id="IPR003961">
    <property type="entry name" value="FN3_dom"/>
</dbReference>
<evidence type="ECO:0000259" key="4">
    <source>
        <dbReference type="PROSITE" id="PS50853"/>
    </source>
</evidence>
<dbReference type="PROSITE" id="PS50853">
    <property type="entry name" value="FN3"/>
    <property type="match status" value="1"/>
</dbReference>
<evidence type="ECO:0000256" key="2">
    <source>
        <dbReference type="SAM" id="Phobius"/>
    </source>
</evidence>
<feature type="signal peptide" evidence="3">
    <location>
        <begin position="1"/>
        <end position="23"/>
    </location>
</feature>
<feature type="transmembrane region" description="Helical" evidence="2">
    <location>
        <begin position="229"/>
        <end position="253"/>
    </location>
</feature>
<dbReference type="InterPro" id="IPR013783">
    <property type="entry name" value="Ig-like_fold"/>
</dbReference>
<dbReference type="AlphaFoldDB" id="A0AAD3R7Z5"/>
<proteinExistence type="predicted"/>
<keyword evidence="6" id="KW-1185">Reference proteome</keyword>
<keyword evidence="3" id="KW-0732">Signal</keyword>
<accession>A0AAD3R7Z5</accession>
<gene>
    <name evidence="5" type="ORF">AKAME5_001042200</name>
</gene>
<keyword evidence="2" id="KW-1133">Transmembrane helix</keyword>
<evidence type="ECO:0000313" key="6">
    <source>
        <dbReference type="Proteomes" id="UP001279410"/>
    </source>
</evidence>
<reference evidence="5" key="1">
    <citation type="submission" date="2022-08" db="EMBL/GenBank/DDBJ databases">
        <title>Genome sequencing of akame (Lates japonicus).</title>
        <authorList>
            <person name="Hashiguchi Y."/>
            <person name="Takahashi H."/>
        </authorList>
    </citation>
    <scope>NUCLEOTIDE SEQUENCE</scope>
    <source>
        <strain evidence="5">Kochi</strain>
    </source>
</reference>